<evidence type="ECO:0000313" key="2">
    <source>
        <dbReference type="Proteomes" id="UP000199075"/>
    </source>
</evidence>
<protein>
    <submittedName>
        <fullName evidence="1">Putative inner membrane protein</fullName>
    </submittedName>
</protein>
<proteinExistence type="predicted"/>
<dbReference type="Gene3D" id="1.10.3540.10">
    <property type="entry name" value="uncharacterized protein from magnetospirillum magneticum domain"/>
    <property type="match status" value="1"/>
</dbReference>
<dbReference type="Pfam" id="PF08849">
    <property type="entry name" value="BrxA"/>
    <property type="match status" value="1"/>
</dbReference>
<dbReference type="Proteomes" id="UP000199075">
    <property type="component" value="Unassembled WGS sequence"/>
</dbReference>
<dbReference type="InterPro" id="IPR023137">
    <property type="entry name" value="BrxA_sf"/>
</dbReference>
<evidence type="ECO:0000313" key="1">
    <source>
        <dbReference type="EMBL" id="SDN66618.1"/>
    </source>
</evidence>
<sequence>MNTHTHDFHYDSDLIGGSLMVRESRIVAELLLAGVDDAAWKAAILDENRLQKARPATARRMAQAIRKRLERLPKPFWQVLSDGDDQLATQVAFCAALARNLLLVEFLETVVADAFVTQAERLEPYQWDDFLADRAYRDPVINGWTASSRRKMGQVAFRMLSEVGLMESARSRRLRPLMLRPEVVTLLERHHLIRLLDCLSALGPR</sequence>
<dbReference type="AlphaFoldDB" id="A0A1H0D939"/>
<organism evidence="1 2">
    <name type="scientific">Halomonas shengliensis</name>
    <dbReference type="NCBI Taxonomy" id="419597"/>
    <lineage>
        <taxon>Bacteria</taxon>
        <taxon>Pseudomonadati</taxon>
        <taxon>Pseudomonadota</taxon>
        <taxon>Gammaproteobacteria</taxon>
        <taxon>Oceanospirillales</taxon>
        <taxon>Halomonadaceae</taxon>
        <taxon>Halomonas</taxon>
    </lineage>
</organism>
<gene>
    <name evidence="1" type="ORF">SAMN04487957_101317</name>
</gene>
<reference evidence="2" key="1">
    <citation type="submission" date="2016-10" db="EMBL/GenBank/DDBJ databases">
        <authorList>
            <person name="Varghese N."/>
            <person name="Submissions S."/>
        </authorList>
    </citation>
    <scope>NUCLEOTIDE SEQUENCE [LARGE SCALE GENOMIC DNA]</scope>
    <source>
        <strain evidence="2">CGMCC 1.6444</strain>
    </source>
</reference>
<dbReference type="STRING" id="419597.SAMN04487957_101317"/>
<dbReference type="RefSeq" id="WP_245678655.1">
    <property type="nucleotide sequence ID" value="NZ_FNIV01000001.1"/>
</dbReference>
<dbReference type="InterPro" id="IPR014948">
    <property type="entry name" value="BrxA"/>
</dbReference>
<name>A0A1H0D939_9GAMM</name>
<keyword evidence="2" id="KW-1185">Reference proteome</keyword>
<accession>A0A1H0D939</accession>
<dbReference type="EMBL" id="FNIV01000001">
    <property type="protein sequence ID" value="SDN66618.1"/>
    <property type="molecule type" value="Genomic_DNA"/>
</dbReference>